<keyword evidence="6" id="KW-1185">Reference proteome</keyword>
<dbReference type="SUPFAM" id="SSF56300">
    <property type="entry name" value="Metallo-dependent phosphatases"/>
    <property type="match status" value="1"/>
</dbReference>
<dbReference type="GO" id="GO:0030288">
    <property type="term" value="C:outer membrane-bounded periplasmic space"/>
    <property type="evidence" value="ECO:0007669"/>
    <property type="project" value="TreeGrafter"/>
</dbReference>
<dbReference type="RefSeq" id="WP_311361298.1">
    <property type="nucleotide sequence ID" value="NZ_JAVRIE010000002.1"/>
</dbReference>
<gene>
    <name evidence="5" type="ORF">RM544_08315</name>
</gene>
<dbReference type="Pfam" id="PF00149">
    <property type="entry name" value="Metallophos"/>
    <property type="match status" value="1"/>
</dbReference>
<dbReference type="Gene3D" id="3.90.780.10">
    <property type="entry name" value="5'-Nucleotidase, C-terminal domain"/>
    <property type="match status" value="1"/>
</dbReference>
<dbReference type="InterPro" id="IPR008334">
    <property type="entry name" value="5'-Nucleotdase_C"/>
</dbReference>
<proteinExistence type="inferred from homology"/>
<sequence>MVKSLSGLSRPKVSKRAVQNLGFAIACLSLSACCALPTSSSVNNLHNTDQDIVKVKVLGINDFHGQVLPKGQDGGMQKLALHLLKAIEIGNQPTFVLHAGDHVGASPAESALLQDEPSIAFLNYLQDYCKLSHTPSCEIIGTAGNHEFDEGSAEMLRLLQGGNHNKGPFLQNKWPGANYKTLSANVIDLESKSTLLPPYVIHNIAGIDIGFIGLTLDSTPELLIPGSVDDLRFENQAEVAQHYVKALQEKGIESIFIIIHDGTTEEYYEGQTRSNNQIPETSPFMGFLKSLPDAVDLVITGHSHRFTNAYVSNTNGHTFLVTQAFSSGRAYADIDVAISRKSNDVVSTSANVLLTNSENSYALSESARQTLKQIDSIAEQATAFAKQYTQRVVNTYEAKTNDISLGEFIANSHQYVLKTDMAVMNNGGVRAQLEPGAITWGQLFAVQPFGNQILVRKFSGEQLMETITTRHHWSSDVSIGTEQILWRGKALDRNASYTVAGNAYIMNSELFSEGELISIEGLDIDATEHYMRALPTPFNLSDTPE</sequence>
<dbReference type="PRINTS" id="PR01607">
    <property type="entry name" value="APYRASEFAMLY"/>
</dbReference>
<keyword evidence="2" id="KW-0378">Hydrolase</keyword>
<comment type="caution">
    <text evidence="5">The sequence shown here is derived from an EMBL/GenBank/DDBJ whole genome shotgun (WGS) entry which is preliminary data.</text>
</comment>
<dbReference type="Pfam" id="PF02872">
    <property type="entry name" value="5_nucleotid_C"/>
    <property type="match status" value="1"/>
</dbReference>
<organism evidence="5 6">
    <name type="scientific">Brumicola blandensis</name>
    <dbReference type="NCBI Taxonomy" id="3075611"/>
    <lineage>
        <taxon>Bacteria</taxon>
        <taxon>Pseudomonadati</taxon>
        <taxon>Pseudomonadota</taxon>
        <taxon>Gammaproteobacteria</taxon>
        <taxon>Alteromonadales</taxon>
        <taxon>Alteromonadaceae</taxon>
        <taxon>Brumicola</taxon>
    </lineage>
</organism>
<comment type="similarity">
    <text evidence="2">Belongs to the 5'-nucleotidase family.</text>
</comment>
<evidence type="ECO:0000259" key="3">
    <source>
        <dbReference type="Pfam" id="PF00149"/>
    </source>
</evidence>
<dbReference type="GO" id="GO:0008768">
    <property type="term" value="F:UDP-sugar diphosphatase activity"/>
    <property type="evidence" value="ECO:0007669"/>
    <property type="project" value="TreeGrafter"/>
</dbReference>
<dbReference type="AlphaFoldDB" id="A0AAW8QZS4"/>
<keyword evidence="1" id="KW-0732">Signal</keyword>
<evidence type="ECO:0000259" key="4">
    <source>
        <dbReference type="Pfam" id="PF02872"/>
    </source>
</evidence>
<dbReference type="InterPro" id="IPR006179">
    <property type="entry name" value="5_nucleotidase/apyrase"/>
</dbReference>
<dbReference type="EMBL" id="JAVRIE010000002">
    <property type="protein sequence ID" value="MDT0582541.1"/>
    <property type="molecule type" value="Genomic_DNA"/>
</dbReference>
<dbReference type="GO" id="GO:0008253">
    <property type="term" value="F:5'-nucleotidase activity"/>
    <property type="evidence" value="ECO:0007669"/>
    <property type="project" value="TreeGrafter"/>
</dbReference>
<dbReference type="GO" id="GO:0009166">
    <property type="term" value="P:nucleotide catabolic process"/>
    <property type="evidence" value="ECO:0007669"/>
    <property type="project" value="InterPro"/>
</dbReference>
<dbReference type="PROSITE" id="PS51257">
    <property type="entry name" value="PROKAR_LIPOPROTEIN"/>
    <property type="match status" value="1"/>
</dbReference>
<dbReference type="Gene3D" id="3.60.21.10">
    <property type="match status" value="1"/>
</dbReference>
<feature type="domain" description="5'-Nucleotidase C-terminal" evidence="4">
    <location>
        <begin position="396"/>
        <end position="474"/>
    </location>
</feature>
<keyword evidence="2" id="KW-0547">Nucleotide-binding</keyword>
<dbReference type="GO" id="GO:0000166">
    <property type="term" value="F:nucleotide binding"/>
    <property type="evidence" value="ECO:0007669"/>
    <property type="project" value="UniProtKB-KW"/>
</dbReference>
<protein>
    <submittedName>
        <fullName evidence="5">Bifunctional metallophosphatase/5'-nucleotidase</fullName>
    </submittedName>
</protein>
<evidence type="ECO:0000256" key="1">
    <source>
        <dbReference type="ARBA" id="ARBA00022729"/>
    </source>
</evidence>
<name>A0AAW8QZS4_9ALTE</name>
<dbReference type="PANTHER" id="PTHR11575">
    <property type="entry name" value="5'-NUCLEOTIDASE-RELATED"/>
    <property type="match status" value="1"/>
</dbReference>
<dbReference type="InterPro" id="IPR036907">
    <property type="entry name" value="5'-Nucleotdase_C_sf"/>
</dbReference>
<dbReference type="Proteomes" id="UP001249020">
    <property type="component" value="Unassembled WGS sequence"/>
</dbReference>
<reference evidence="5 6" key="1">
    <citation type="submission" date="2023-09" db="EMBL/GenBank/DDBJ databases">
        <authorList>
            <person name="Rey-Velasco X."/>
        </authorList>
    </citation>
    <scope>NUCLEOTIDE SEQUENCE [LARGE SCALE GENOMIC DNA]</scope>
    <source>
        <strain evidence="5 6">W409</strain>
    </source>
</reference>
<dbReference type="InterPro" id="IPR029052">
    <property type="entry name" value="Metallo-depent_PP-like"/>
</dbReference>
<dbReference type="SUPFAM" id="SSF55816">
    <property type="entry name" value="5'-nucleotidase (syn. UDP-sugar hydrolase), C-terminal domain"/>
    <property type="match status" value="1"/>
</dbReference>
<feature type="domain" description="Calcineurin-like phosphoesterase" evidence="3">
    <location>
        <begin position="56"/>
        <end position="305"/>
    </location>
</feature>
<evidence type="ECO:0000313" key="6">
    <source>
        <dbReference type="Proteomes" id="UP001249020"/>
    </source>
</evidence>
<dbReference type="PANTHER" id="PTHR11575:SF24">
    <property type="entry name" value="5'-NUCLEOTIDASE"/>
    <property type="match status" value="1"/>
</dbReference>
<evidence type="ECO:0000256" key="2">
    <source>
        <dbReference type="RuleBase" id="RU362119"/>
    </source>
</evidence>
<evidence type="ECO:0000313" key="5">
    <source>
        <dbReference type="EMBL" id="MDT0582541.1"/>
    </source>
</evidence>
<dbReference type="InterPro" id="IPR004843">
    <property type="entry name" value="Calcineurin-like_PHP"/>
</dbReference>
<accession>A0AAW8QZS4</accession>